<dbReference type="InterPro" id="IPR009737">
    <property type="entry name" value="Aim32/Apd1-like"/>
</dbReference>
<evidence type="ECO:0000313" key="1">
    <source>
        <dbReference type="EMBL" id="OAT09296.1"/>
    </source>
</evidence>
<dbReference type="PANTHER" id="PTHR31902:SF8">
    <property type="entry name" value="SUCRASE_FERREDOXIN DOMAIN-CONTAINING PROTEIN"/>
    <property type="match status" value="1"/>
</dbReference>
<name>A0A179UMJ0_BLAGS</name>
<dbReference type="Pfam" id="PF06999">
    <property type="entry name" value="Suc_Fer-like"/>
    <property type="match status" value="1"/>
</dbReference>
<dbReference type="STRING" id="559298.A0A179UMJ0"/>
<organism evidence="1 2">
    <name type="scientific">Blastomyces gilchristii (strain SLH14081)</name>
    <name type="common">Blastomyces dermatitidis</name>
    <dbReference type="NCBI Taxonomy" id="559298"/>
    <lineage>
        <taxon>Eukaryota</taxon>
        <taxon>Fungi</taxon>
        <taxon>Dikarya</taxon>
        <taxon>Ascomycota</taxon>
        <taxon>Pezizomycotina</taxon>
        <taxon>Eurotiomycetes</taxon>
        <taxon>Eurotiomycetidae</taxon>
        <taxon>Onygenales</taxon>
        <taxon>Ajellomycetaceae</taxon>
        <taxon>Blastomyces</taxon>
    </lineage>
</organism>
<dbReference type="GeneID" id="8509433"/>
<sequence length="289" mass="32363">MLRSLFSFVYQNPFTSTSLSTPETSSIEKKTDLFPIVDPAVDGPDCDQDCADCTIKFPARFKLNSNRELYGSVKPFIKHVLVATGRADWAPRVEGERGSLMEGFKRGAFQPRRGKMMISASNLSIDPERINHITNGDQGLGQENATTVLILPSFTFVDRVTVSRLPELMERFIDPSEPDKLKKLEPNQTAKIPHPAHPSHHKLTTRPCPRDHLILLCSHNRRDARCGISTPLIRRELERHLRPLGLYRDEDDTRPGGVGILYCVPCGRAQVRRERVDISARGGADDLAG</sequence>
<accession>A0A179UMJ0</accession>
<proteinExistence type="predicted"/>
<reference evidence="2" key="1">
    <citation type="journal article" date="2015" name="PLoS Genet.">
        <title>The dynamic genome and transcriptome of the human fungal pathogen Blastomyces and close relative Emmonsia.</title>
        <authorList>
            <person name="Munoz J.F."/>
            <person name="Gauthier G.M."/>
            <person name="Desjardins C.A."/>
            <person name="Gallo J.E."/>
            <person name="Holder J."/>
            <person name="Sullivan T.D."/>
            <person name="Marty A.J."/>
            <person name="Carmen J.C."/>
            <person name="Chen Z."/>
            <person name="Ding L."/>
            <person name="Gujja S."/>
            <person name="Magrini V."/>
            <person name="Misas E."/>
            <person name="Mitreva M."/>
            <person name="Priest M."/>
            <person name="Saif S."/>
            <person name="Whiston E.A."/>
            <person name="Young S."/>
            <person name="Zeng Q."/>
            <person name="Goldman W.E."/>
            <person name="Mardis E.R."/>
            <person name="Taylor J.W."/>
            <person name="McEwen J.G."/>
            <person name="Clay O.K."/>
            <person name="Klein B.S."/>
            <person name="Cuomo C.A."/>
        </authorList>
    </citation>
    <scope>NUCLEOTIDE SEQUENCE [LARGE SCALE GENOMIC DNA]</scope>
    <source>
        <strain evidence="2">SLH14081</strain>
    </source>
</reference>
<dbReference type="PANTHER" id="PTHR31902">
    <property type="entry name" value="ACTIN PATCHES DISTAL PROTEIN 1"/>
    <property type="match status" value="1"/>
</dbReference>
<dbReference type="VEuPathDB" id="FungiDB:BDBG_05101"/>
<evidence type="ECO:0000313" key="2">
    <source>
        <dbReference type="Proteomes" id="UP000002038"/>
    </source>
</evidence>
<keyword evidence="2" id="KW-1185">Reference proteome</keyword>
<dbReference type="EMBL" id="GG657457">
    <property type="protein sequence ID" value="OAT09296.1"/>
    <property type="molecule type" value="Genomic_DNA"/>
</dbReference>
<dbReference type="AlphaFoldDB" id="A0A179UMJ0"/>
<protein>
    <submittedName>
        <fullName evidence="1">Sucrase/ferredoxin domain-containing protein</fullName>
    </submittedName>
</protein>
<dbReference type="OrthoDB" id="10253744at2759"/>
<gene>
    <name evidence="1" type="ORF">BDBG_05101</name>
</gene>
<dbReference type="RefSeq" id="XP_002624332.1">
    <property type="nucleotide sequence ID" value="XM_002624286.1"/>
</dbReference>
<dbReference type="Proteomes" id="UP000002038">
    <property type="component" value="Unassembled WGS sequence"/>
</dbReference>
<dbReference type="KEGG" id="bgh:BDBG_05101"/>